<evidence type="ECO:0000313" key="4">
    <source>
        <dbReference type="Proteomes" id="UP000664628"/>
    </source>
</evidence>
<dbReference type="EMBL" id="JAFMYW010000002">
    <property type="protein sequence ID" value="MBO0948378.1"/>
    <property type="molecule type" value="Genomic_DNA"/>
</dbReference>
<sequence length="471" mass="53810">MTTYLIESSLCLLVLLGTYRLCLENQPMHRLKRAYLLGTLLLALVGPLVSVQLPASFTTVLPTAQVVENQLSVEKVRSEAIAIGKLSTPANGNVPEPTVPAETPFWVWLYAVVTALMLARFGRNLFVLIRQIRVNPTEPYYGATLVKLPGTGLPYTFLHYLFVSDEAYRRGTIEDELFEHELAHIRQRHSLDVLLVEIVLCLGWFNPLLFWLKGAMQRNHEFLADEAVNETYLNVPHYQHLLLSKLADTLPNLSLTSTLTFNITKQRLLMMTKQTSFIRIWLTGCSTALFFGFLMILLTGAAPAQPSIFPLKSETTPRTPRPLLSVAEIEIRFGDVVVNATSRELQPEQKIKFKDLTPEQKTRVIYLEGQLPGTFNEEEFNALKNAKQYSIWVDGKRVRHFDQTTLQATDIVTYNIRRLYKHARRPDRFHYQVDLLTDKAANAFARDLQANPRLLLLTKEQMERRQAEEAK</sequence>
<dbReference type="InterPro" id="IPR052173">
    <property type="entry name" value="Beta-lactam_resp_regulator"/>
</dbReference>
<evidence type="ECO:0000313" key="3">
    <source>
        <dbReference type="EMBL" id="MBO0948378.1"/>
    </source>
</evidence>
<feature type="transmembrane region" description="Helical" evidence="1">
    <location>
        <begin position="278"/>
        <end position="302"/>
    </location>
</feature>
<reference evidence="3 4" key="1">
    <citation type="submission" date="2021-03" db="EMBL/GenBank/DDBJ databases">
        <title>Fibrella sp. HMF5405 genome sequencing and assembly.</title>
        <authorList>
            <person name="Kang H."/>
            <person name="Kim H."/>
            <person name="Bae S."/>
            <person name="Joh K."/>
        </authorList>
    </citation>
    <scope>NUCLEOTIDE SEQUENCE [LARGE SCALE GENOMIC DNA]</scope>
    <source>
        <strain evidence="3 4">HMF5405</strain>
    </source>
</reference>
<evidence type="ECO:0000256" key="1">
    <source>
        <dbReference type="SAM" id="Phobius"/>
    </source>
</evidence>
<feature type="transmembrane region" description="Helical" evidence="1">
    <location>
        <begin position="193"/>
        <end position="212"/>
    </location>
</feature>
<proteinExistence type="predicted"/>
<organism evidence="3 4">
    <name type="scientific">Fibrella forsythiae</name>
    <dbReference type="NCBI Taxonomy" id="2817061"/>
    <lineage>
        <taxon>Bacteria</taxon>
        <taxon>Pseudomonadati</taxon>
        <taxon>Bacteroidota</taxon>
        <taxon>Cytophagia</taxon>
        <taxon>Cytophagales</taxon>
        <taxon>Spirosomataceae</taxon>
        <taxon>Fibrella</taxon>
    </lineage>
</organism>
<keyword evidence="1" id="KW-0472">Membrane</keyword>
<dbReference type="Pfam" id="PF05569">
    <property type="entry name" value="Peptidase_M56"/>
    <property type="match status" value="1"/>
</dbReference>
<dbReference type="PANTHER" id="PTHR34978">
    <property type="entry name" value="POSSIBLE SENSOR-TRANSDUCER PROTEIN BLAR"/>
    <property type="match status" value="1"/>
</dbReference>
<comment type="caution">
    <text evidence="3">The sequence shown here is derived from an EMBL/GenBank/DDBJ whole genome shotgun (WGS) entry which is preliminary data.</text>
</comment>
<dbReference type="Proteomes" id="UP000664628">
    <property type="component" value="Unassembled WGS sequence"/>
</dbReference>
<evidence type="ECO:0000259" key="2">
    <source>
        <dbReference type="Pfam" id="PF05569"/>
    </source>
</evidence>
<gene>
    <name evidence="3" type="ORF">J2I46_07305</name>
</gene>
<feature type="domain" description="Peptidase M56" evidence="2">
    <location>
        <begin position="178"/>
        <end position="248"/>
    </location>
</feature>
<feature type="transmembrane region" description="Helical" evidence="1">
    <location>
        <begin position="34"/>
        <end position="53"/>
    </location>
</feature>
<protein>
    <recommendedName>
        <fullName evidence="2">Peptidase M56 domain-containing protein</fullName>
    </recommendedName>
</protein>
<name>A0ABS3JEF3_9BACT</name>
<dbReference type="PANTHER" id="PTHR34978:SF3">
    <property type="entry name" value="SLR0241 PROTEIN"/>
    <property type="match status" value="1"/>
</dbReference>
<keyword evidence="4" id="KW-1185">Reference proteome</keyword>
<dbReference type="RefSeq" id="WP_207328354.1">
    <property type="nucleotide sequence ID" value="NZ_JAFMYW010000002.1"/>
</dbReference>
<accession>A0ABS3JEF3</accession>
<feature type="transmembrane region" description="Helical" evidence="1">
    <location>
        <begin position="6"/>
        <end position="22"/>
    </location>
</feature>
<keyword evidence="1" id="KW-0812">Transmembrane</keyword>
<feature type="transmembrane region" description="Helical" evidence="1">
    <location>
        <begin position="105"/>
        <end position="122"/>
    </location>
</feature>
<dbReference type="InterPro" id="IPR008756">
    <property type="entry name" value="Peptidase_M56"/>
</dbReference>
<keyword evidence="1" id="KW-1133">Transmembrane helix</keyword>